<evidence type="ECO:0008006" key="4">
    <source>
        <dbReference type="Google" id="ProtNLM"/>
    </source>
</evidence>
<dbReference type="InterPro" id="IPR017853">
    <property type="entry name" value="GH"/>
</dbReference>
<dbReference type="Proteomes" id="UP000314251">
    <property type="component" value="Unassembled WGS sequence"/>
</dbReference>
<accession>A0A5N6A4F3</accession>
<dbReference type="SUPFAM" id="SSF51445">
    <property type="entry name" value="(Trans)glycosidases"/>
    <property type="match status" value="1"/>
</dbReference>
<dbReference type="OrthoDB" id="9785502at2"/>
<organism evidence="2 3">
    <name type="scientific">Streptomyces mimosae</name>
    <dbReference type="NCBI Taxonomy" id="2586635"/>
    <lineage>
        <taxon>Bacteria</taxon>
        <taxon>Bacillati</taxon>
        <taxon>Actinomycetota</taxon>
        <taxon>Actinomycetes</taxon>
        <taxon>Kitasatosporales</taxon>
        <taxon>Streptomycetaceae</taxon>
        <taxon>Streptomyces</taxon>
    </lineage>
</organism>
<proteinExistence type="predicted"/>
<reference evidence="2" key="1">
    <citation type="submission" date="2019-10" db="EMBL/GenBank/DDBJ databases">
        <title>Nonomuraea sp. nov., isolated from Phyllanthus amarus.</title>
        <authorList>
            <person name="Klykleung N."/>
            <person name="Tanasupawat S."/>
        </authorList>
    </citation>
    <scope>NUCLEOTIDE SEQUENCE [LARGE SCALE GENOMIC DNA]</scope>
    <source>
        <strain evidence="2">3MP-10</strain>
    </source>
</reference>
<dbReference type="EMBL" id="VDLY02000015">
    <property type="protein sequence ID" value="KAB8162288.1"/>
    <property type="molecule type" value="Genomic_DNA"/>
</dbReference>
<evidence type="ECO:0000313" key="2">
    <source>
        <dbReference type="EMBL" id="KAB8162288.1"/>
    </source>
</evidence>
<comment type="caution">
    <text evidence="2">The sequence shown here is derived from an EMBL/GenBank/DDBJ whole genome shotgun (WGS) entry which is preliminary data.</text>
</comment>
<dbReference type="Gene3D" id="3.20.20.70">
    <property type="entry name" value="Aldolase class I"/>
    <property type="match status" value="1"/>
</dbReference>
<evidence type="ECO:0000313" key="3">
    <source>
        <dbReference type="Proteomes" id="UP000314251"/>
    </source>
</evidence>
<keyword evidence="3" id="KW-1185">Reference proteome</keyword>
<evidence type="ECO:0000256" key="1">
    <source>
        <dbReference type="SAM" id="MobiDB-lite"/>
    </source>
</evidence>
<name>A0A5N6A4F3_9ACTN</name>
<dbReference type="AlphaFoldDB" id="A0A5N6A4F3"/>
<dbReference type="InterPro" id="IPR013785">
    <property type="entry name" value="Aldolase_TIM"/>
</dbReference>
<gene>
    <name evidence="2" type="ORF">FH607_022655</name>
</gene>
<sequence length="531" mass="57376">MSLAPMPAPDAVFVQTRPTDPFEPAAGAGDRWTREGVEVRVTGAPGWSTLSVAAGGEPLSRVALRWRGGVPEGARVLGDAWERSYGDLAWEGVVPHRVLPWYWLAHDERAGRTLGAGVRTSPAAWCSWSVDAEGVTLWADLRAGQRPVRLGDRELEVAQLVRLDSESGPHGAHRELVVGLAPAPVPSGPLVGANNWYYAYGHGFDADAVVGDARIIARLAGDHPVRPFSVIDAGWTPGGGTGGGPWDRGQGSFADMAEVASRISAEGARPGLWYRPLLSRERVPHAHAQQLDGAWALDPTRPETLAGVAADVARFREWGFELVKHDFSTYDILAAFAPRFGPSLGNAPWRFADETRTTVEVIRELYDVIAEAAGDLVVIGCNTVGHLAAGRFAAQRIGDDTSGRQWERTRRMGVNALAFRLPQHGAFYVADADCVPVTPQTPWELNRRFLDLVARSGTALFLSVDPRELTPEIEAELSAAVRVALDGGVPGGVEPLDVLHTTTPRRWRVGDREVGYDWSAPLGAEPFIHDV</sequence>
<feature type="region of interest" description="Disordered" evidence="1">
    <location>
        <begin position="1"/>
        <end position="30"/>
    </location>
</feature>
<protein>
    <recommendedName>
        <fullName evidence="4">Alpha-galactosidase</fullName>
    </recommendedName>
</protein>
<dbReference type="RefSeq" id="WP_139671671.1">
    <property type="nucleotide sequence ID" value="NZ_VDLY02000015.1"/>
</dbReference>